<name>A0A1V3XGU5_MYCKA</name>
<dbReference type="Proteomes" id="UP000189229">
    <property type="component" value="Unassembled WGS sequence"/>
</dbReference>
<evidence type="ECO:0000313" key="4">
    <source>
        <dbReference type="Proteomes" id="UP000188532"/>
    </source>
</evidence>
<dbReference type="EMBL" id="MVBN01000003">
    <property type="protein sequence ID" value="OOK77671.1"/>
    <property type="molecule type" value="Genomic_DNA"/>
</dbReference>
<dbReference type="EMBL" id="MVBM01000004">
    <property type="protein sequence ID" value="OOK73863.1"/>
    <property type="molecule type" value="Genomic_DNA"/>
</dbReference>
<dbReference type="EMBL" id="AP023343">
    <property type="protein sequence ID" value="BCI88380.1"/>
    <property type="molecule type" value="Genomic_DNA"/>
</dbReference>
<accession>A0A1V3XGU5</accession>
<keyword evidence="6" id="KW-1185">Reference proteome</keyword>
<reference evidence="4 5" key="1">
    <citation type="submission" date="2017-02" db="EMBL/GenBank/DDBJ databases">
        <title>Complete genome sequences of Mycobacterium kansasii strains isolated from rhesus macaques.</title>
        <authorList>
            <person name="Panda A."/>
            <person name="Nagaraj S."/>
            <person name="Zhao X."/>
            <person name="Tettelin H."/>
            <person name="Detolla L.J."/>
        </authorList>
    </citation>
    <scope>NUCLEOTIDE SEQUENCE [LARGE SCALE GENOMIC DNA]</scope>
    <source>
        <strain evidence="3 4">11-3469</strain>
        <strain evidence="2 5">11-3813</strain>
    </source>
</reference>
<dbReference type="AlphaFoldDB" id="A0A1V3XGU5"/>
<evidence type="ECO:0000313" key="3">
    <source>
        <dbReference type="EMBL" id="OOK77671.1"/>
    </source>
</evidence>
<evidence type="ECO:0000313" key="2">
    <source>
        <dbReference type="EMBL" id="OOK73863.1"/>
    </source>
</evidence>
<protein>
    <submittedName>
        <fullName evidence="3">PE family protein</fullName>
    </submittedName>
</protein>
<proteinExistence type="predicted"/>
<reference evidence="1 6" key="2">
    <citation type="submission" date="2020-07" db="EMBL/GenBank/DDBJ databases">
        <title>Mycobacterium kansasii (former subtype) with zoonotic potential isolated from diseased indoor pet cat, Japan.</title>
        <authorList>
            <person name="Fukano H."/>
            <person name="Terazono T."/>
            <person name="Hoshino Y."/>
        </authorList>
    </citation>
    <scope>NUCLEOTIDE SEQUENCE [LARGE SCALE GENOMIC DNA]</scope>
    <source>
        <strain evidence="1 6">Kuro-I</strain>
    </source>
</reference>
<dbReference type="Proteomes" id="UP000188532">
    <property type="component" value="Unassembled WGS sequence"/>
</dbReference>
<dbReference type="RefSeq" id="WP_023363944.1">
    <property type="nucleotide sequence ID" value="NZ_PQOO01000214.1"/>
</dbReference>
<organism evidence="3 4">
    <name type="scientific">Mycobacterium kansasii</name>
    <dbReference type="NCBI Taxonomy" id="1768"/>
    <lineage>
        <taxon>Bacteria</taxon>
        <taxon>Bacillati</taxon>
        <taxon>Actinomycetota</taxon>
        <taxon>Actinomycetes</taxon>
        <taxon>Mycobacteriales</taxon>
        <taxon>Mycobacteriaceae</taxon>
        <taxon>Mycobacterium</taxon>
    </lineage>
</organism>
<evidence type="ECO:0000313" key="1">
    <source>
        <dbReference type="EMBL" id="BCI88380.1"/>
    </source>
</evidence>
<evidence type="ECO:0000313" key="6">
    <source>
        <dbReference type="Proteomes" id="UP000516380"/>
    </source>
</evidence>
<evidence type="ECO:0000313" key="5">
    <source>
        <dbReference type="Proteomes" id="UP000189229"/>
    </source>
</evidence>
<sequence length="50" mass="5496">MPNVIAAPELLWAAANNLAAIGSALTEGDCWRWSHQWGPSERMRLSWGSS</sequence>
<dbReference type="Proteomes" id="UP000516380">
    <property type="component" value="Chromosome"/>
</dbReference>
<gene>
    <name evidence="3" type="ORF">BZL29_3700</name>
    <name evidence="2" type="ORF">BZL30_5099</name>
    <name evidence="1" type="ORF">NIIDMKKI_35860</name>
</gene>